<reference evidence="7" key="1">
    <citation type="submission" date="2021-01" db="EMBL/GenBank/DDBJ databases">
        <title>Adiantum capillus-veneris genome.</title>
        <authorList>
            <person name="Fang Y."/>
            <person name="Liao Q."/>
        </authorList>
    </citation>
    <scope>NUCLEOTIDE SEQUENCE</scope>
    <source>
        <strain evidence="7">H3</strain>
        <tissue evidence="7">Leaf</tissue>
    </source>
</reference>
<evidence type="ECO:0000313" key="7">
    <source>
        <dbReference type="EMBL" id="KAI5084024.1"/>
    </source>
</evidence>
<dbReference type="PANTHER" id="PTHR31744:SF210">
    <property type="entry name" value="NAC DOMAIN-CONTAINING PROTEIN 86-LIKE"/>
    <property type="match status" value="1"/>
</dbReference>
<feature type="transmembrane region" description="Helical" evidence="5">
    <location>
        <begin position="606"/>
        <end position="631"/>
    </location>
</feature>
<dbReference type="InterPro" id="IPR036093">
    <property type="entry name" value="NAC_dom_sf"/>
</dbReference>
<evidence type="ECO:0000256" key="5">
    <source>
        <dbReference type="SAM" id="Phobius"/>
    </source>
</evidence>
<dbReference type="InterPro" id="IPR003441">
    <property type="entry name" value="NAC-dom"/>
</dbReference>
<keyword evidence="2" id="KW-0804">Transcription</keyword>
<dbReference type="PANTHER" id="PTHR31744">
    <property type="entry name" value="PROTEIN CUP-SHAPED COTYLEDON 2-RELATED"/>
    <property type="match status" value="1"/>
</dbReference>
<keyword evidence="3" id="KW-0539">Nucleus</keyword>
<protein>
    <recommendedName>
        <fullName evidence="6">NAC domain-containing protein</fullName>
    </recommendedName>
</protein>
<evidence type="ECO:0000256" key="3">
    <source>
        <dbReference type="ARBA" id="ARBA00023242"/>
    </source>
</evidence>
<keyword evidence="5" id="KW-1133">Transmembrane helix</keyword>
<keyword evidence="5" id="KW-0472">Membrane</keyword>
<evidence type="ECO:0000259" key="6">
    <source>
        <dbReference type="PROSITE" id="PS51005"/>
    </source>
</evidence>
<dbReference type="GO" id="GO:0003677">
    <property type="term" value="F:DNA binding"/>
    <property type="evidence" value="ECO:0007669"/>
    <property type="project" value="InterPro"/>
</dbReference>
<dbReference type="OrthoDB" id="1918843at2759"/>
<keyword evidence="8" id="KW-1185">Reference proteome</keyword>
<dbReference type="Gene3D" id="2.170.150.80">
    <property type="entry name" value="NAC domain"/>
    <property type="match status" value="1"/>
</dbReference>
<comment type="caution">
    <text evidence="7">The sequence shown here is derived from an EMBL/GenBank/DDBJ whole genome shotgun (WGS) entry which is preliminary data.</text>
</comment>
<keyword evidence="1" id="KW-0805">Transcription regulation</keyword>
<evidence type="ECO:0000256" key="1">
    <source>
        <dbReference type="ARBA" id="ARBA00023015"/>
    </source>
</evidence>
<dbReference type="Proteomes" id="UP000886520">
    <property type="component" value="Chromosome 1"/>
</dbReference>
<feature type="region of interest" description="Disordered" evidence="4">
    <location>
        <begin position="210"/>
        <end position="238"/>
    </location>
</feature>
<name>A0A9D4ZQC3_ADICA</name>
<feature type="domain" description="NAC" evidence="6">
    <location>
        <begin position="6"/>
        <end position="155"/>
    </location>
</feature>
<dbReference type="Pfam" id="PF02365">
    <property type="entry name" value="NAM"/>
    <property type="match status" value="1"/>
</dbReference>
<organism evidence="7 8">
    <name type="scientific">Adiantum capillus-veneris</name>
    <name type="common">Maidenhair fern</name>
    <dbReference type="NCBI Taxonomy" id="13818"/>
    <lineage>
        <taxon>Eukaryota</taxon>
        <taxon>Viridiplantae</taxon>
        <taxon>Streptophyta</taxon>
        <taxon>Embryophyta</taxon>
        <taxon>Tracheophyta</taxon>
        <taxon>Polypodiopsida</taxon>
        <taxon>Polypodiidae</taxon>
        <taxon>Polypodiales</taxon>
        <taxon>Pteridineae</taxon>
        <taxon>Pteridaceae</taxon>
        <taxon>Vittarioideae</taxon>
        <taxon>Adiantum</taxon>
    </lineage>
</organism>
<dbReference type="SUPFAM" id="SSF101941">
    <property type="entry name" value="NAC domain"/>
    <property type="match status" value="1"/>
</dbReference>
<dbReference type="AlphaFoldDB" id="A0A9D4ZQC3"/>
<accession>A0A9D4ZQC3</accession>
<sequence>MEQQKLPPGFRFSPTDEELVVHYLKNRACGKDYHQGVIAEVDIYKHEPWDLPEKSALPSPDPVWYFFNAQDNKHSHSARINRTTSKGYWKATGKDRKVCSGPHTVGIKKTLIYYEGRAPSGKRTDWIMHEYKLDEDYERRSKVIWSSALCRIRKKGGPGPRNGEQFGASVYNENSEWGEDVDDAVDENVPLPSSHRSDVAASLIKIPKEEAGLDTHTKSPALNDLPDTHTESPALNDLPHVESVDTGTELDLYMFLDNFLTDIPEITSLETDIVSSTLAMDRVQRGQSNFNFNETPADVERHLGLDGTNVHDFLHPALNEEQILGELFQLTDGSQGHTSMTDLSFQSPLCTDVNLCSDGVDSNGVFGDYIEMDDMDSPLDSFVLRSPSYYGIEQQQLSPGFFDEVEGLGCSADLLNAQGLATRRVRLQITPSVCATQRNVPQRGPLHKEHSDVPGSSGLTIQIDSQNIMNSGSGSDSNDNIGRSSVEGCFGKDSLALKTTNFINKVKVQPAMSNAVSFSPSLLSTTGCMKEASLDCEAGLETKGGPHATNASKHSSQMHEVGLDCEAGSSSAVLPGKPVAHLFPSKDYANPYRSLRSGVVSSLCRLGLAVLVLLFLFLGIHMLSKYMLLLLA</sequence>
<dbReference type="EMBL" id="JABFUD020000001">
    <property type="protein sequence ID" value="KAI5084024.1"/>
    <property type="molecule type" value="Genomic_DNA"/>
</dbReference>
<dbReference type="GO" id="GO:0006355">
    <property type="term" value="P:regulation of DNA-templated transcription"/>
    <property type="evidence" value="ECO:0007669"/>
    <property type="project" value="InterPro"/>
</dbReference>
<evidence type="ECO:0000256" key="2">
    <source>
        <dbReference type="ARBA" id="ARBA00023163"/>
    </source>
</evidence>
<gene>
    <name evidence="7" type="ORF">GOP47_0000193</name>
</gene>
<evidence type="ECO:0000313" key="8">
    <source>
        <dbReference type="Proteomes" id="UP000886520"/>
    </source>
</evidence>
<evidence type="ECO:0000256" key="4">
    <source>
        <dbReference type="SAM" id="MobiDB-lite"/>
    </source>
</evidence>
<proteinExistence type="predicted"/>
<keyword evidence="5" id="KW-0812">Transmembrane</keyword>
<dbReference type="PROSITE" id="PS51005">
    <property type="entry name" value="NAC"/>
    <property type="match status" value="1"/>
</dbReference>